<evidence type="ECO:0000313" key="1">
    <source>
        <dbReference type="EnsemblMetazoa" id="AMEC000520-PA"/>
    </source>
</evidence>
<reference evidence="1" key="2">
    <citation type="submission" date="2020-05" db="UniProtKB">
        <authorList>
            <consortium name="EnsemblMetazoa"/>
        </authorList>
    </citation>
    <scope>IDENTIFICATION</scope>
    <source>
        <strain evidence="1">CM1001059</strain>
    </source>
</reference>
<dbReference type="EnsemblMetazoa" id="AMEC000520-RA">
    <property type="protein sequence ID" value="AMEC000520-PA"/>
    <property type="gene ID" value="AMEC000520"/>
</dbReference>
<accession>A0A182TDT5</accession>
<protein>
    <submittedName>
        <fullName evidence="1">Uncharacterized protein</fullName>
    </submittedName>
</protein>
<dbReference type="Proteomes" id="UP000075902">
    <property type="component" value="Unassembled WGS sequence"/>
</dbReference>
<organism evidence="1 2">
    <name type="scientific">Anopheles melas</name>
    <dbReference type="NCBI Taxonomy" id="34690"/>
    <lineage>
        <taxon>Eukaryota</taxon>
        <taxon>Metazoa</taxon>
        <taxon>Ecdysozoa</taxon>
        <taxon>Arthropoda</taxon>
        <taxon>Hexapoda</taxon>
        <taxon>Insecta</taxon>
        <taxon>Pterygota</taxon>
        <taxon>Neoptera</taxon>
        <taxon>Endopterygota</taxon>
        <taxon>Diptera</taxon>
        <taxon>Nematocera</taxon>
        <taxon>Culicoidea</taxon>
        <taxon>Culicidae</taxon>
        <taxon>Anophelinae</taxon>
        <taxon>Anopheles</taxon>
    </lineage>
</organism>
<evidence type="ECO:0000313" key="2">
    <source>
        <dbReference type="Proteomes" id="UP000075902"/>
    </source>
</evidence>
<keyword evidence="2" id="KW-1185">Reference proteome</keyword>
<proteinExistence type="predicted"/>
<name>A0A182TDT5_9DIPT</name>
<reference evidence="2" key="1">
    <citation type="submission" date="2014-01" db="EMBL/GenBank/DDBJ databases">
        <title>The Genome Sequence of Anopheles melas CM1001059_A (V2).</title>
        <authorList>
            <consortium name="The Broad Institute Genomics Platform"/>
            <person name="Neafsey D.E."/>
            <person name="Besansky N."/>
            <person name="Howell P."/>
            <person name="Walton C."/>
            <person name="Young S.K."/>
            <person name="Zeng Q."/>
            <person name="Gargeya S."/>
            <person name="Fitzgerald M."/>
            <person name="Haas B."/>
            <person name="Abouelleil A."/>
            <person name="Allen A.W."/>
            <person name="Alvarado L."/>
            <person name="Arachchi H.M."/>
            <person name="Berlin A.M."/>
            <person name="Chapman S.B."/>
            <person name="Gainer-Dewar J."/>
            <person name="Goldberg J."/>
            <person name="Griggs A."/>
            <person name="Gujja S."/>
            <person name="Hansen M."/>
            <person name="Howarth C."/>
            <person name="Imamovic A."/>
            <person name="Ireland A."/>
            <person name="Larimer J."/>
            <person name="McCowan C."/>
            <person name="Murphy C."/>
            <person name="Pearson M."/>
            <person name="Poon T.W."/>
            <person name="Priest M."/>
            <person name="Roberts A."/>
            <person name="Saif S."/>
            <person name="Shea T."/>
            <person name="Sisk P."/>
            <person name="Sykes S."/>
            <person name="Wortman J."/>
            <person name="Nusbaum C."/>
            <person name="Birren B."/>
        </authorList>
    </citation>
    <scope>NUCLEOTIDE SEQUENCE [LARGE SCALE GENOMIC DNA]</scope>
    <source>
        <strain evidence="2">CM1001059</strain>
    </source>
</reference>
<sequence length="586" mass="67731">MILHRHGGPIEQLERERTEKDGHRVVRFKLRLDQIAQRRGIVRFEQRQHTAVRCERKVQVLVRAFRVLAAQLKVATADAVNLEAEQQVHHGAEVFRRLLVQLLPLVVLGLQLLQLHPQVDRLLYLHRHVARLVRVVQTLGQILVRFLQPLYVQLQPLDFGHQLQLRVMLRHDIFRRRAIVPLARHQVQLLLRPMHDALQTFLGPLVVGEPPVQQRILRLQLLDAPLYLVLLRLHRRLLVRQHQILLQYLLDAVAHRFRAHQALLGRVVLAELAPLDQLPLELLHAHLQRRRQRILLLEILQPCLRAGHLLLEQQLVADQALQVLQLVLQPHVLLLELGGVRQPVGRHLRQAFPVLVAAHLVLERFHARFRLRQPVLRRFQLALRLIVRVRLALERVVDFARRVQLVLRERQLLLEVVHLGGEVAYFRVQLAGVRIVLLLQPLQRLPQLELPPVGFGFELLQLGAHFVQVLLGHVFALADELQVLLEIGHLLPAEAQLLLERGYFVLVAQLRRCHFRVEVFNFLLQERYLRSNEALFSKLSRLEPIAVDELIPYVVSVSSHPSPSIVVCIAAATTCLCRTILFGITE</sequence>
<dbReference type="AlphaFoldDB" id="A0A182TDT5"/>
<dbReference type="VEuPathDB" id="VectorBase:AMEC000520"/>